<reference evidence="6" key="2">
    <citation type="submission" date="2024-08" db="UniProtKB">
        <authorList>
            <consortium name="EnsemblMetazoa"/>
        </authorList>
    </citation>
    <scope>IDENTIFICATION</scope>
</reference>
<evidence type="ECO:0000313" key="6">
    <source>
        <dbReference type="EnsemblMetazoa" id="XP_019760307.1"/>
    </source>
</evidence>
<feature type="transmembrane region" description="Helical" evidence="4">
    <location>
        <begin position="477"/>
        <end position="501"/>
    </location>
</feature>
<feature type="transmembrane region" description="Helical" evidence="4">
    <location>
        <begin position="104"/>
        <end position="123"/>
    </location>
</feature>
<accession>A0AAR5PHF2</accession>
<feature type="transmembrane region" description="Helical" evidence="4">
    <location>
        <begin position="192"/>
        <end position="213"/>
    </location>
</feature>
<feature type="domain" description="Major facilitator superfamily (MFS) profile" evidence="5">
    <location>
        <begin position="66"/>
        <end position="664"/>
    </location>
</feature>
<reference evidence="7" key="1">
    <citation type="journal article" date="2013" name="Genome Biol.">
        <title>Draft genome of the mountain pine beetle, Dendroctonus ponderosae Hopkins, a major forest pest.</title>
        <authorList>
            <person name="Keeling C.I."/>
            <person name="Yuen M.M."/>
            <person name="Liao N.Y."/>
            <person name="Docking T.R."/>
            <person name="Chan S.K."/>
            <person name="Taylor G.A."/>
            <person name="Palmquist D.L."/>
            <person name="Jackman S.D."/>
            <person name="Nguyen A."/>
            <person name="Li M."/>
            <person name="Henderson H."/>
            <person name="Janes J.K."/>
            <person name="Zhao Y."/>
            <person name="Pandoh P."/>
            <person name="Moore R."/>
            <person name="Sperling F.A."/>
            <person name="Huber D.P."/>
            <person name="Birol I."/>
            <person name="Jones S.J."/>
            <person name="Bohlmann J."/>
        </authorList>
    </citation>
    <scope>NUCLEOTIDE SEQUENCE</scope>
</reference>
<feature type="transmembrane region" description="Helical" evidence="4">
    <location>
        <begin position="219"/>
        <end position="241"/>
    </location>
</feature>
<proteinExistence type="predicted"/>
<keyword evidence="7" id="KW-1185">Reference proteome</keyword>
<dbReference type="Pfam" id="PF07690">
    <property type="entry name" value="MFS_1"/>
    <property type="match status" value="2"/>
</dbReference>
<feature type="transmembrane region" description="Helical" evidence="4">
    <location>
        <begin position="65"/>
        <end position="92"/>
    </location>
</feature>
<dbReference type="GO" id="GO:0016020">
    <property type="term" value="C:membrane"/>
    <property type="evidence" value="ECO:0007669"/>
    <property type="project" value="UniProtKB-SubCell"/>
</dbReference>
<evidence type="ECO:0000256" key="2">
    <source>
        <dbReference type="SAM" id="Coils"/>
    </source>
</evidence>
<name>A0AAR5PHF2_DENPD</name>
<dbReference type="InterPro" id="IPR036259">
    <property type="entry name" value="MFS_trans_sf"/>
</dbReference>
<evidence type="ECO:0000256" key="3">
    <source>
        <dbReference type="SAM" id="MobiDB-lite"/>
    </source>
</evidence>
<feature type="transmembrane region" description="Helical" evidence="4">
    <location>
        <begin position="640"/>
        <end position="661"/>
    </location>
</feature>
<feature type="transmembrane region" description="Helical" evidence="4">
    <location>
        <begin position="159"/>
        <end position="185"/>
    </location>
</feature>
<dbReference type="EnsemblMetazoa" id="XM_019904748.1">
    <property type="protein sequence ID" value="XP_019760307.1"/>
    <property type="gene ID" value="LOC109537833"/>
</dbReference>
<dbReference type="Gene3D" id="1.20.1250.20">
    <property type="entry name" value="MFS general substrate transporter like domains"/>
    <property type="match status" value="2"/>
</dbReference>
<keyword evidence="2" id="KW-0175">Coiled coil</keyword>
<feature type="transmembrane region" description="Helical" evidence="4">
    <location>
        <begin position="548"/>
        <end position="566"/>
    </location>
</feature>
<dbReference type="PANTHER" id="PTHR11360">
    <property type="entry name" value="MONOCARBOXYLATE TRANSPORTER"/>
    <property type="match status" value="1"/>
</dbReference>
<evidence type="ECO:0000259" key="5">
    <source>
        <dbReference type="PROSITE" id="PS50850"/>
    </source>
</evidence>
<evidence type="ECO:0000313" key="7">
    <source>
        <dbReference type="Proteomes" id="UP000019118"/>
    </source>
</evidence>
<feature type="coiled-coil region" evidence="2">
    <location>
        <begin position="249"/>
        <end position="278"/>
    </location>
</feature>
<organism evidence="6 7">
    <name type="scientific">Dendroctonus ponderosae</name>
    <name type="common">Mountain pine beetle</name>
    <dbReference type="NCBI Taxonomy" id="77166"/>
    <lineage>
        <taxon>Eukaryota</taxon>
        <taxon>Metazoa</taxon>
        <taxon>Ecdysozoa</taxon>
        <taxon>Arthropoda</taxon>
        <taxon>Hexapoda</taxon>
        <taxon>Insecta</taxon>
        <taxon>Pterygota</taxon>
        <taxon>Neoptera</taxon>
        <taxon>Endopterygota</taxon>
        <taxon>Coleoptera</taxon>
        <taxon>Polyphaga</taxon>
        <taxon>Cucujiformia</taxon>
        <taxon>Curculionidae</taxon>
        <taxon>Scolytinae</taxon>
        <taxon>Dendroctonus</taxon>
    </lineage>
</organism>
<evidence type="ECO:0000256" key="1">
    <source>
        <dbReference type="ARBA" id="ARBA00004141"/>
    </source>
</evidence>
<sequence length="670" mass="74186">MVVPHGPGPSHGQNGHGHYMPVSRSEGERRASHNLGKLQGRESFLTSTISIFVDGNHLALPDGGWGWLVVMSSFFINLVSDGITCCFGLLYIEFLEEFGASKSATSWIGSLYVAVPLVGGPIGSALVDKYGCKKMTIVGALISTVGFILSTFAKNIVVMYITFGFLGGIGLALCYVTAVVAIAFWFDKYRTLALGLAAAGCGFGTVIYSPLITMLSMEYGWRGTVLILAGLFANMVVCGLLQRDPEWIIKQERDRLAAEKKEKEKKQLKKRKAISDDKYVMDKVTTSVDAKQKDRFHSVVDLPTYIGNQKEIPLEVLKNLSNDKHKYKIILENYPNLLSSKSHSDTGPDKLAAEASMVNTRVPVKYSMKVTPKDDDENASQALVPLNKSALTKHHSNEHLQHGYMANMKPKRQSVDKELLNMHQYKITSSCPEDVWKSHVKLDSSKRRLSDLPQQKSEKEKKWHNTFMEAFGDLIDFSLFLQLHFFLVSIATILMCIWFAVPFVYLADHMDAKNYDKFQQSLAISVLGAANIVGMVFIGFLGTRMKVATLYAICLFLSGACCAAMMLFSNNYYVLLTCCAAFGLFYACQHSLTPALVAILVPLDKFSMAYGLSLLCQGIGKLTGPPLAGMLFDITQSYAQSFYQAAFWIVISGVLIGIIPYTKDKKLFAR</sequence>
<dbReference type="InterPro" id="IPR011701">
    <property type="entry name" value="MFS"/>
</dbReference>
<feature type="transmembrane region" description="Helical" evidence="4">
    <location>
        <begin position="521"/>
        <end position="541"/>
    </location>
</feature>
<dbReference type="GO" id="GO:0008028">
    <property type="term" value="F:monocarboxylic acid transmembrane transporter activity"/>
    <property type="evidence" value="ECO:0007669"/>
    <property type="project" value="TreeGrafter"/>
</dbReference>
<comment type="subcellular location">
    <subcellularLocation>
        <location evidence="1">Membrane</location>
        <topology evidence="1">Multi-pass membrane protein</topology>
    </subcellularLocation>
</comment>
<dbReference type="PROSITE" id="PS50850">
    <property type="entry name" value="MFS"/>
    <property type="match status" value="1"/>
</dbReference>
<dbReference type="InterPro" id="IPR050327">
    <property type="entry name" value="Proton-linked_MCT"/>
</dbReference>
<dbReference type="SUPFAM" id="SSF103473">
    <property type="entry name" value="MFS general substrate transporter"/>
    <property type="match status" value="1"/>
</dbReference>
<dbReference type="Proteomes" id="UP000019118">
    <property type="component" value="Unassembled WGS sequence"/>
</dbReference>
<keyword evidence="4" id="KW-0812">Transmembrane</keyword>
<keyword evidence="4" id="KW-0472">Membrane</keyword>
<dbReference type="InterPro" id="IPR020846">
    <property type="entry name" value="MFS_dom"/>
</dbReference>
<keyword evidence="4" id="KW-1133">Transmembrane helix</keyword>
<evidence type="ECO:0000256" key="4">
    <source>
        <dbReference type="SAM" id="Phobius"/>
    </source>
</evidence>
<feature type="transmembrane region" description="Helical" evidence="4">
    <location>
        <begin position="135"/>
        <end position="153"/>
    </location>
</feature>
<dbReference type="CDD" id="cd17352">
    <property type="entry name" value="MFS_MCT_SLC16"/>
    <property type="match status" value="1"/>
</dbReference>
<dbReference type="PANTHER" id="PTHR11360:SF111">
    <property type="entry name" value="CHASKI, ISOFORM A"/>
    <property type="match status" value="1"/>
</dbReference>
<protein>
    <recommendedName>
        <fullName evidence="5">Major facilitator superfamily (MFS) profile domain-containing protein</fullName>
    </recommendedName>
</protein>
<dbReference type="AlphaFoldDB" id="A0AAR5PHF2"/>
<feature type="region of interest" description="Disordered" evidence="3">
    <location>
        <begin position="1"/>
        <end position="23"/>
    </location>
</feature>